<reference evidence="2" key="1">
    <citation type="submission" date="2012-04" db="EMBL/GenBank/DDBJ databases">
        <title>The Genome Sequence of Loa loa.</title>
        <authorList>
            <consortium name="The Broad Institute Genome Sequencing Platform"/>
            <consortium name="Broad Institute Genome Sequencing Center for Infectious Disease"/>
            <person name="Nutman T.B."/>
            <person name="Fink D.L."/>
            <person name="Russ C."/>
            <person name="Young S."/>
            <person name="Zeng Q."/>
            <person name="Gargeya S."/>
            <person name="Alvarado L."/>
            <person name="Berlin A."/>
            <person name="Chapman S.B."/>
            <person name="Chen Z."/>
            <person name="Freedman E."/>
            <person name="Gellesch M."/>
            <person name="Goldberg J."/>
            <person name="Griggs A."/>
            <person name="Gujja S."/>
            <person name="Heilman E.R."/>
            <person name="Heiman D."/>
            <person name="Howarth C."/>
            <person name="Mehta T."/>
            <person name="Neiman D."/>
            <person name="Pearson M."/>
            <person name="Roberts A."/>
            <person name="Saif S."/>
            <person name="Shea T."/>
            <person name="Shenoy N."/>
            <person name="Sisk P."/>
            <person name="Stolte C."/>
            <person name="Sykes S."/>
            <person name="White J."/>
            <person name="Yandava C."/>
            <person name="Haas B."/>
            <person name="Henn M.R."/>
            <person name="Nusbaum C."/>
            <person name="Birren B."/>
        </authorList>
    </citation>
    <scope>NUCLEOTIDE SEQUENCE [LARGE SCALE GENOMIC DNA]</scope>
</reference>
<dbReference type="Pfam" id="PF07002">
    <property type="entry name" value="Copine"/>
    <property type="match status" value="1"/>
</dbReference>
<accession>A0A1S0TGZ2</accession>
<feature type="domain" description="Copine C-terminal" evidence="1">
    <location>
        <begin position="65"/>
        <end position="164"/>
    </location>
</feature>
<dbReference type="CTD" id="9952949"/>
<dbReference type="KEGG" id="loa:LOAG_15457"/>
<dbReference type="InParanoid" id="A0A1S0TGZ2"/>
<evidence type="ECO:0000259" key="1">
    <source>
        <dbReference type="Pfam" id="PF07002"/>
    </source>
</evidence>
<dbReference type="GO" id="GO:0016567">
    <property type="term" value="P:protein ubiquitination"/>
    <property type="evidence" value="ECO:0007669"/>
    <property type="project" value="TreeGrafter"/>
</dbReference>
<dbReference type="OrthoDB" id="5855668at2759"/>
<dbReference type="EMBL" id="JH714067">
    <property type="protein sequence ID" value="EFO13072.2"/>
    <property type="molecule type" value="Genomic_DNA"/>
</dbReference>
<dbReference type="PANTHER" id="PTHR45751:SF48">
    <property type="entry name" value="COPINE FAMILY PROTEIN 1"/>
    <property type="match status" value="1"/>
</dbReference>
<sequence>MRKRSSLLSVLGVTSTQEMLLTLTSLEDLSNAMRKAGLQSTNLIFGIDYTASNKYQGERCFQGRSLHSIDTFKENPYQQVIKIMGRILAPFATSGFIPAYGFGDVKTSDWSVFKLKPEGECKDLDELLQVYDAITPTISLSGPTNFAPLIYEAIEICEKVQNYHIQ</sequence>
<dbReference type="GO" id="GO:0005634">
    <property type="term" value="C:nucleus"/>
    <property type="evidence" value="ECO:0007669"/>
    <property type="project" value="TreeGrafter"/>
</dbReference>
<dbReference type="GeneID" id="9952949"/>
<evidence type="ECO:0000313" key="2">
    <source>
        <dbReference type="EMBL" id="EFO13072.2"/>
    </source>
</evidence>
<protein>
    <recommendedName>
        <fullName evidence="1">Copine C-terminal domain-containing protein</fullName>
    </recommendedName>
</protein>
<dbReference type="GO" id="GO:0004842">
    <property type="term" value="F:ubiquitin-protein transferase activity"/>
    <property type="evidence" value="ECO:0007669"/>
    <property type="project" value="TreeGrafter"/>
</dbReference>
<dbReference type="InterPro" id="IPR010734">
    <property type="entry name" value="Copine_C"/>
</dbReference>
<dbReference type="RefSeq" id="XP_020300944.1">
    <property type="nucleotide sequence ID" value="XM_020448943.1"/>
</dbReference>
<organism evidence="2">
    <name type="scientific">Loa loa</name>
    <name type="common">Eye worm</name>
    <name type="synonym">Filaria loa</name>
    <dbReference type="NCBI Taxonomy" id="7209"/>
    <lineage>
        <taxon>Eukaryota</taxon>
        <taxon>Metazoa</taxon>
        <taxon>Ecdysozoa</taxon>
        <taxon>Nematoda</taxon>
        <taxon>Chromadorea</taxon>
        <taxon>Rhabditida</taxon>
        <taxon>Spirurina</taxon>
        <taxon>Spiruromorpha</taxon>
        <taxon>Filarioidea</taxon>
        <taxon>Onchocercidae</taxon>
        <taxon>Loa</taxon>
    </lineage>
</organism>
<name>A0A1S0TGZ2_LOALO</name>
<proteinExistence type="predicted"/>
<gene>
    <name evidence="2" type="ORF">LOAG_15457</name>
</gene>
<dbReference type="AlphaFoldDB" id="A0A1S0TGZ2"/>
<dbReference type="PANTHER" id="PTHR45751">
    <property type="entry name" value="COPINE FAMILY PROTEIN 1"/>
    <property type="match status" value="1"/>
</dbReference>
<dbReference type="InterPro" id="IPR052079">
    <property type="entry name" value="E3_ligase/Copine_domain"/>
</dbReference>